<dbReference type="Pfam" id="PF00535">
    <property type="entry name" value="Glycos_transf_2"/>
    <property type="match status" value="1"/>
</dbReference>
<dbReference type="OrthoDB" id="7665907at2"/>
<name>A0A7V7KV05_9GAMM</name>
<comment type="similarity">
    <text evidence="1">Belongs to the glycosyltransferase 2 family.</text>
</comment>
<keyword evidence="2" id="KW-0328">Glycosyltransferase</keyword>
<accession>A0A7V7KV05</accession>
<keyword evidence="6" id="KW-1185">Reference proteome</keyword>
<dbReference type="GO" id="GO:0016757">
    <property type="term" value="F:glycosyltransferase activity"/>
    <property type="evidence" value="ECO:0007669"/>
    <property type="project" value="UniProtKB-KW"/>
</dbReference>
<dbReference type="CDD" id="cd04185">
    <property type="entry name" value="GT_2_like_b"/>
    <property type="match status" value="1"/>
</dbReference>
<feature type="domain" description="Glycosyltransferase 2-like" evidence="4">
    <location>
        <begin position="6"/>
        <end position="107"/>
    </location>
</feature>
<evidence type="ECO:0000256" key="1">
    <source>
        <dbReference type="ARBA" id="ARBA00006739"/>
    </source>
</evidence>
<dbReference type="InterPro" id="IPR001173">
    <property type="entry name" value="Glyco_trans_2-like"/>
</dbReference>
<proteinExistence type="inferred from homology"/>
<dbReference type="PANTHER" id="PTHR43179">
    <property type="entry name" value="RHAMNOSYLTRANSFERASE WBBL"/>
    <property type="match status" value="1"/>
</dbReference>
<dbReference type="PANTHER" id="PTHR43179:SF12">
    <property type="entry name" value="GALACTOFURANOSYLTRANSFERASE GLFT2"/>
    <property type="match status" value="1"/>
</dbReference>
<dbReference type="InterPro" id="IPR029044">
    <property type="entry name" value="Nucleotide-diphossugar_trans"/>
</dbReference>
<evidence type="ECO:0000256" key="3">
    <source>
        <dbReference type="ARBA" id="ARBA00022679"/>
    </source>
</evidence>
<reference evidence="5 6" key="1">
    <citation type="submission" date="2018-07" db="EMBL/GenBank/DDBJ databases">
        <title>Pseudomonas laoshanensis sp. nov., isolated from soil.</title>
        <authorList>
            <person name="Sun J."/>
            <person name="Yu L."/>
            <person name="Wang M."/>
            <person name="Zhang C."/>
        </authorList>
    </citation>
    <scope>NUCLEOTIDE SEQUENCE [LARGE SCALE GENOMIC DNA]</scope>
    <source>
        <strain evidence="5 6">Y22</strain>
    </source>
</reference>
<evidence type="ECO:0000313" key="5">
    <source>
        <dbReference type="EMBL" id="KAA0691852.1"/>
    </source>
</evidence>
<dbReference type="EMBL" id="QOVF01000007">
    <property type="protein sequence ID" value="KAA0691852.1"/>
    <property type="molecule type" value="Genomic_DNA"/>
</dbReference>
<dbReference type="RefSeq" id="WP_149333980.1">
    <property type="nucleotide sequence ID" value="NZ_QOVF01000007.1"/>
</dbReference>
<organism evidence="5 6">
    <name type="scientific">Halopseudomonas laoshanensis</name>
    <dbReference type="NCBI Taxonomy" id="2268758"/>
    <lineage>
        <taxon>Bacteria</taxon>
        <taxon>Pseudomonadati</taxon>
        <taxon>Pseudomonadota</taxon>
        <taxon>Gammaproteobacteria</taxon>
        <taxon>Pseudomonadales</taxon>
        <taxon>Pseudomonadaceae</taxon>
        <taxon>Halopseudomonas</taxon>
    </lineage>
</organism>
<dbReference type="SUPFAM" id="SSF53448">
    <property type="entry name" value="Nucleotide-diphospho-sugar transferases"/>
    <property type="match status" value="1"/>
</dbReference>
<evidence type="ECO:0000256" key="2">
    <source>
        <dbReference type="ARBA" id="ARBA00022676"/>
    </source>
</evidence>
<protein>
    <submittedName>
        <fullName evidence="5">Glycosyltransferase</fullName>
    </submittedName>
</protein>
<comment type="caution">
    <text evidence="5">The sequence shown here is derived from an EMBL/GenBank/DDBJ whole genome shotgun (WGS) entry which is preliminary data.</text>
</comment>
<dbReference type="Proteomes" id="UP000463138">
    <property type="component" value="Unassembled WGS sequence"/>
</dbReference>
<keyword evidence="3 5" id="KW-0808">Transferase</keyword>
<evidence type="ECO:0000313" key="6">
    <source>
        <dbReference type="Proteomes" id="UP000463138"/>
    </source>
</evidence>
<gene>
    <name evidence="5" type="ORF">DT594_16615</name>
</gene>
<dbReference type="Gene3D" id="3.90.550.10">
    <property type="entry name" value="Spore Coat Polysaccharide Biosynthesis Protein SpsA, Chain A"/>
    <property type="match status" value="1"/>
</dbReference>
<evidence type="ECO:0000259" key="4">
    <source>
        <dbReference type="Pfam" id="PF00535"/>
    </source>
</evidence>
<dbReference type="AlphaFoldDB" id="A0A7V7KV05"/>
<sequence>MKKVYAVVLTYNRKDLLKRSLDAIFCQTRCCDGVIVIDNASSDGTESMLMQADYPGLQLYVLSHNIGASGGFNAGFRMAFQQGADFVWMMDDDVIAAPDALAQLLEADELLESNSTERAFLLSTAFTESGLITNAPSVDTRRNRIDYESWPLTLEHGVLPVRRATFVSILVPRATLEEYGLPIASMFIWGEDTEFTLRVTAKVPGYIVGKSKVEHLRQENGAISIMAETNPARLKYHRHYFRNEIFVARKYSRNRRLIISICKQLVLMVRLLRMHQPQKARIVLQGLSESWRFNPGIESASSPIEDLGVTVRSPTSYFEPTEVEHKDFALDSLPLNSEELFDPLIDQRPGPILV</sequence>